<proteinExistence type="predicted"/>
<dbReference type="Proteomes" id="UP001227192">
    <property type="component" value="Unassembled WGS sequence"/>
</dbReference>
<organism evidence="2 3">
    <name type="scientific">Penicillium thymicola</name>
    <dbReference type="NCBI Taxonomy" id="293382"/>
    <lineage>
        <taxon>Eukaryota</taxon>
        <taxon>Fungi</taxon>
        <taxon>Dikarya</taxon>
        <taxon>Ascomycota</taxon>
        <taxon>Pezizomycotina</taxon>
        <taxon>Eurotiomycetes</taxon>
        <taxon>Eurotiomycetidae</taxon>
        <taxon>Eurotiales</taxon>
        <taxon>Aspergillaceae</taxon>
        <taxon>Penicillium</taxon>
    </lineage>
</organism>
<protein>
    <submittedName>
        <fullName evidence="2">Uncharacterized protein</fullName>
    </submittedName>
</protein>
<accession>A0AAI9T6S1</accession>
<feature type="compositionally biased region" description="Low complexity" evidence="1">
    <location>
        <begin position="324"/>
        <end position="341"/>
    </location>
</feature>
<feature type="region of interest" description="Disordered" evidence="1">
    <location>
        <begin position="314"/>
        <end position="341"/>
    </location>
</feature>
<name>A0AAI9T6S1_PENTH</name>
<keyword evidence="3" id="KW-1185">Reference proteome</keyword>
<dbReference type="AlphaFoldDB" id="A0AAI9T6S1"/>
<evidence type="ECO:0000313" key="2">
    <source>
        <dbReference type="EMBL" id="KAJ9481473.1"/>
    </source>
</evidence>
<reference evidence="2" key="1">
    <citation type="submission" date="2015-06" db="EMBL/GenBank/DDBJ databases">
        <authorList>
            <person name="Nguyen H."/>
        </authorList>
    </citation>
    <scope>NUCLEOTIDE SEQUENCE</scope>
    <source>
        <strain evidence="2">DAOM 180753</strain>
    </source>
</reference>
<dbReference type="EMBL" id="LACB01000770">
    <property type="protein sequence ID" value="KAJ9481473.1"/>
    <property type="molecule type" value="Genomic_DNA"/>
</dbReference>
<gene>
    <name evidence="2" type="ORF">VN97_g12002</name>
</gene>
<feature type="compositionally biased region" description="Polar residues" evidence="1">
    <location>
        <begin position="314"/>
        <end position="323"/>
    </location>
</feature>
<sequence>MTETLLSYLTTRNPNILAYAKSAPTFTFNNEWETVEGIKEWADFEYDTLRLRFGTDLNRHVPSFDATKRCEEGGHHKIFDESGLSHLICTSIILPVSAVLHPSFIAAGGRVTKHVGCVPDWGAGKDVPAATESNGRAKALVLGDTKFNWSSTHAISVVQNMTDGSYEDARLRDTVRPIEQVQHYGAVHGCRYGYIISDQELMVLRLHLAPDPVRTSPRPQRTRALPSHQRVTSSSTISRQLTDMSIDESSFKARIGRVEYKKVPWGATGGRLTIKFALYCITRLAAEDGNDLKTDYPPLASTVAPPVTQRVRSTVLPPSSQPRNTVPTASTVTSTSQTSNQPEVELYYDTTVTWNAARTGYDYKDNDKKWVFNDDITNWTVFGEKICKLKGTPPYPRSNKPRL</sequence>
<reference evidence="2" key="2">
    <citation type="journal article" date="2016" name="Fungal Biol.">
        <title>Ochratoxin A production by Penicillium thymicola.</title>
        <authorList>
            <person name="Nguyen H.D.T."/>
            <person name="McMullin D.R."/>
            <person name="Ponomareva E."/>
            <person name="Riley R."/>
            <person name="Pomraning K.R."/>
            <person name="Baker S.E."/>
            <person name="Seifert K.A."/>
        </authorList>
    </citation>
    <scope>NUCLEOTIDE SEQUENCE</scope>
    <source>
        <strain evidence="2">DAOM 180753</strain>
    </source>
</reference>
<comment type="caution">
    <text evidence="2">The sequence shown here is derived from an EMBL/GenBank/DDBJ whole genome shotgun (WGS) entry which is preliminary data.</text>
</comment>
<evidence type="ECO:0000256" key="1">
    <source>
        <dbReference type="SAM" id="MobiDB-lite"/>
    </source>
</evidence>
<evidence type="ECO:0000313" key="3">
    <source>
        <dbReference type="Proteomes" id="UP001227192"/>
    </source>
</evidence>